<dbReference type="Pfam" id="PF04082">
    <property type="entry name" value="Fungal_trans"/>
    <property type="match status" value="1"/>
</dbReference>
<protein>
    <submittedName>
        <fullName evidence="4">Fungal-specific transcription factor domain-containing protein</fullName>
    </submittedName>
</protein>
<dbReference type="AlphaFoldDB" id="A0A9P6H4P7"/>
<evidence type="ECO:0000313" key="5">
    <source>
        <dbReference type="Proteomes" id="UP000736335"/>
    </source>
</evidence>
<feature type="region of interest" description="Disordered" evidence="2">
    <location>
        <begin position="659"/>
        <end position="698"/>
    </location>
</feature>
<dbReference type="GO" id="GO:0003677">
    <property type="term" value="F:DNA binding"/>
    <property type="evidence" value="ECO:0007669"/>
    <property type="project" value="InterPro"/>
</dbReference>
<accession>A0A9P6H4P7</accession>
<dbReference type="InterPro" id="IPR007219">
    <property type="entry name" value="XnlR_reg_dom"/>
</dbReference>
<feature type="compositionally biased region" description="Basic residues" evidence="2">
    <location>
        <begin position="679"/>
        <end position="698"/>
    </location>
</feature>
<evidence type="ECO:0000256" key="1">
    <source>
        <dbReference type="ARBA" id="ARBA00023242"/>
    </source>
</evidence>
<dbReference type="PANTHER" id="PTHR46910:SF38">
    <property type="entry name" value="ZN(2)-C6 FUNGAL-TYPE DOMAIN-CONTAINING PROTEIN"/>
    <property type="match status" value="1"/>
</dbReference>
<dbReference type="EMBL" id="WIUZ02000021">
    <property type="protein sequence ID" value="KAF9778886.1"/>
    <property type="molecule type" value="Genomic_DNA"/>
</dbReference>
<dbReference type="GO" id="GO:0006351">
    <property type="term" value="P:DNA-templated transcription"/>
    <property type="evidence" value="ECO:0007669"/>
    <property type="project" value="InterPro"/>
</dbReference>
<feature type="domain" description="Xylanolytic transcriptional activator regulatory" evidence="3">
    <location>
        <begin position="328"/>
        <end position="400"/>
    </location>
</feature>
<gene>
    <name evidence="4" type="ORF">BJ322DRAFT_459882</name>
</gene>
<evidence type="ECO:0000313" key="4">
    <source>
        <dbReference type="EMBL" id="KAF9778886.1"/>
    </source>
</evidence>
<reference evidence="4" key="1">
    <citation type="journal article" date="2020" name="Nat. Commun.">
        <title>Large-scale genome sequencing of mycorrhizal fungi provides insights into the early evolution of symbiotic traits.</title>
        <authorList>
            <person name="Miyauchi S."/>
            <person name="Kiss E."/>
            <person name="Kuo A."/>
            <person name="Drula E."/>
            <person name="Kohler A."/>
            <person name="Sanchez-Garcia M."/>
            <person name="Morin E."/>
            <person name="Andreopoulos B."/>
            <person name="Barry K.W."/>
            <person name="Bonito G."/>
            <person name="Buee M."/>
            <person name="Carver A."/>
            <person name="Chen C."/>
            <person name="Cichocki N."/>
            <person name="Clum A."/>
            <person name="Culley D."/>
            <person name="Crous P.W."/>
            <person name="Fauchery L."/>
            <person name="Girlanda M."/>
            <person name="Hayes R.D."/>
            <person name="Keri Z."/>
            <person name="LaButti K."/>
            <person name="Lipzen A."/>
            <person name="Lombard V."/>
            <person name="Magnuson J."/>
            <person name="Maillard F."/>
            <person name="Murat C."/>
            <person name="Nolan M."/>
            <person name="Ohm R.A."/>
            <person name="Pangilinan J."/>
            <person name="Pereira M.F."/>
            <person name="Perotto S."/>
            <person name="Peter M."/>
            <person name="Pfister S."/>
            <person name="Riley R."/>
            <person name="Sitrit Y."/>
            <person name="Stielow J.B."/>
            <person name="Szollosi G."/>
            <person name="Zifcakova L."/>
            <person name="Stursova M."/>
            <person name="Spatafora J.W."/>
            <person name="Tedersoo L."/>
            <person name="Vaario L.M."/>
            <person name="Yamada A."/>
            <person name="Yan M."/>
            <person name="Wang P."/>
            <person name="Xu J."/>
            <person name="Bruns T."/>
            <person name="Baldrian P."/>
            <person name="Vilgalys R."/>
            <person name="Dunand C."/>
            <person name="Henrissat B."/>
            <person name="Grigoriev I.V."/>
            <person name="Hibbett D."/>
            <person name="Nagy L.G."/>
            <person name="Martin F.M."/>
        </authorList>
    </citation>
    <scope>NUCLEOTIDE SEQUENCE</scope>
    <source>
        <strain evidence="4">UH-Tt-Lm1</strain>
    </source>
</reference>
<organism evidence="4 5">
    <name type="scientific">Thelephora terrestris</name>
    <dbReference type="NCBI Taxonomy" id="56493"/>
    <lineage>
        <taxon>Eukaryota</taxon>
        <taxon>Fungi</taxon>
        <taxon>Dikarya</taxon>
        <taxon>Basidiomycota</taxon>
        <taxon>Agaricomycotina</taxon>
        <taxon>Agaricomycetes</taxon>
        <taxon>Thelephorales</taxon>
        <taxon>Thelephoraceae</taxon>
        <taxon>Thelephora</taxon>
    </lineage>
</organism>
<dbReference type="Gene3D" id="4.10.240.10">
    <property type="entry name" value="Zn(2)-C6 fungal-type DNA-binding domain"/>
    <property type="match status" value="1"/>
</dbReference>
<sequence length="698" mass="79722">MISRRGFTELNGTELVTRVVREKASDGYEMLDNVCTTCAMYGVECTYFESSKKPTSQSYVRELENKLAQVERLIREVSNPESQSSKSILEARKEKNKQSVTTGPSMDHARPSPPFARVPQVGALRPLPEADEHDDDDFVALYDPKKGSLESHKEGVTPKFFGESSVFTFPQALGQSPLSPRVPSRHRLEFWAAPTWLLPALRGPRMNLVFPEPSLMRHLLDIYFDIHNIVLPILHRPTFERSFSDKLHERNESFGAVVILMCAIACRHSDDPRIKHPIVTSTSNTGWKLYNQVDRLGRPRLVGHHLYDVQIYALAACFLDGYSLPQTPWLMVGIGLRVMQELGVHRRRFTVKKSVENELWKRCFWVLVIMDRTFSNLLGRSCAIQDEDFDLDLPLNCDDEYLEHPDPEKAFKQPADMPSKMDYFISMIRLNQIVGFSQRTLYSTRKSRSVLGYVGNRWESRIISSLEGALKKWFDSVPPHLRWDVQKNQTNMTWLRQALSLAGNYYELQIIIHRPFIARPDPTLSEPAWVACNKAAKNCVVAFGSVKDKLNGRIRFHPYAKPMFVAAIFLLLQFHGRGIDQGSELYKAIMTVKEMVEEVGSNWTTGKRLIGVLNAALILCDSQYTGWKPGKEDLIDLELRMLCFVDEYGRLSFGDEGETVTDSYGSTSSENIPSPHRESRQHRGRPNAARPKHRSGRR</sequence>
<comment type="caution">
    <text evidence="4">The sequence shown here is derived from an EMBL/GenBank/DDBJ whole genome shotgun (WGS) entry which is preliminary data.</text>
</comment>
<feature type="region of interest" description="Disordered" evidence="2">
    <location>
        <begin position="77"/>
        <end position="119"/>
    </location>
</feature>
<dbReference type="PANTHER" id="PTHR46910">
    <property type="entry name" value="TRANSCRIPTION FACTOR PDR1"/>
    <property type="match status" value="1"/>
</dbReference>
<feature type="compositionally biased region" description="Polar residues" evidence="2">
    <location>
        <begin position="660"/>
        <end position="672"/>
    </location>
</feature>
<keyword evidence="1" id="KW-0539">Nucleus</keyword>
<dbReference type="Proteomes" id="UP000736335">
    <property type="component" value="Unassembled WGS sequence"/>
</dbReference>
<proteinExistence type="predicted"/>
<dbReference type="CDD" id="cd12148">
    <property type="entry name" value="fungal_TF_MHR"/>
    <property type="match status" value="1"/>
</dbReference>
<dbReference type="OrthoDB" id="4456959at2759"/>
<dbReference type="GO" id="GO:0008270">
    <property type="term" value="F:zinc ion binding"/>
    <property type="evidence" value="ECO:0007669"/>
    <property type="project" value="InterPro"/>
</dbReference>
<dbReference type="SMART" id="SM00906">
    <property type="entry name" value="Fungal_trans"/>
    <property type="match status" value="1"/>
</dbReference>
<dbReference type="GO" id="GO:0000981">
    <property type="term" value="F:DNA-binding transcription factor activity, RNA polymerase II-specific"/>
    <property type="evidence" value="ECO:0007669"/>
    <property type="project" value="InterPro"/>
</dbReference>
<keyword evidence="5" id="KW-1185">Reference proteome</keyword>
<dbReference type="InterPro" id="IPR036864">
    <property type="entry name" value="Zn2-C6_fun-type_DNA-bd_sf"/>
</dbReference>
<evidence type="ECO:0000256" key="2">
    <source>
        <dbReference type="SAM" id="MobiDB-lite"/>
    </source>
</evidence>
<evidence type="ECO:0000259" key="3">
    <source>
        <dbReference type="SMART" id="SM00906"/>
    </source>
</evidence>
<reference evidence="4" key="2">
    <citation type="submission" date="2020-11" db="EMBL/GenBank/DDBJ databases">
        <authorList>
            <consortium name="DOE Joint Genome Institute"/>
            <person name="Kuo A."/>
            <person name="Miyauchi S."/>
            <person name="Kiss E."/>
            <person name="Drula E."/>
            <person name="Kohler A."/>
            <person name="Sanchez-Garcia M."/>
            <person name="Andreopoulos B."/>
            <person name="Barry K.W."/>
            <person name="Bonito G."/>
            <person name="Buee M."/>
            <person name="Carver A."/>
            <person name="Chen C."/>
            <person name="Cichocki N."/>
            <person name="Clum A."/>
            <person name="Culley D."/>
            <person name="Crous P.W."/>
            <person name="Fauchery L."/>
            <person name="Girlanda M."/>
            <person name="Hayes R."/>
            <person name="Keri Z."/>
            <person name="Labutti K."/>
            <person name="Lipzen A."/>
            <person name="Lombard V."/>
            <person name="Magnuson J."/>
            <person name="Maillard F."/>
            <person name="Morin E."/>
            <person name="Murat C."/>
            <person name="Nolan M."/>
            <person name="Ohm R."/>
            <person name="Pangilinan J."/>
            <person name="Pereira M."/>
            <person name="Perotto S."/>
            <person name="Peter M."/>
            <person name="Riley R."/>
            <person name="Sitrit Y."/>
            <person name="Stielow B."/>
            <person name="Szollosi G."/>
            <person name="Zifcakova L."/>
            <person name="Stursova M."/>
            <person name="Spatafora J.W."/>
            <person name="Tedersoo L."/>
            <person name="Vaario L.-M."/>
            <person name="Yamada A."/>
            <person name="Yan M."/>
            <person name="Wang P."/>
            <person name="Xu J."/>
            <person name="Bruns T."/>
            <person name="Baldrian P."/>
            <person name="Vilgalys R."/>
            <person name="Henrissat B."/>
            <person name="Grigoriev I.V."/>
            <person name="Hibbett D."/>
            <person name="Nagy L.G."/>
            <person name="Martin F.M."/>
        </authorList>
    </citation>
    <scope>NUCLEOTIDE SEQUENCE</scope>
    <source>
        <strain evidence="4">UH-Tt-Lm1</strain>
    </source>
</reference>
<name>A0A9P6H4P7_9AGAM</name>
<dbReference type="InterPro" id="IPR050987">
    <property type="entry name" value="AtrR-like"/>
</dbReference>